<gene>
    <name evidence="2" type="ORF">ROA7450_03781</name>
</gene>
<dbReference type="Pfam" id="PF03473">
    <property type="entry name" value="MOSC"/>
    <property type="match status" value="1"/>
</dbReference>
<feature type="domain" description="MOSC" evidence="1">
    <location>
        <begin position="39"/>
        <end position="92"/>
    </location>
</feature>
<reference evidence="2 3" key="1">
    <citation type="submission" date="2017-03" db="EMBL/GenBank/DDBJ databases">
        <authorList>
            <person name="Afonso C.L."/>
            <person name="Miller P.J."/>
            <person name="Scott M.A."/>
            <person name="Spackman E."/>
            <person name="Goraichik I."/>
            <person name="Dimitrov K.M."/>
            <person name="Suarez D.L."/>
            <person name="Swayne D.E."/>
        </authorList>
    </citation>
    <scope>NUCLEOTIDE SEQUENCE [LARGE SCALE GENOMIC DNA]</scope>
    <source>
        <strain evidence="2 3">CECT 7450</strain>
    </source>
</reference>
<evidence type="ECO:0000259" key="1">
    <source>
        <dbReference type="Pfam" id="PF03473"/>
    </source>
</evidence>
<dbReference type="InterPro" id="IPR005302">
    <property type="entry name" value="MoCF_Sase_C"/>
</dbReference>
<sequence length="105" mass="11840">MIILGPTKIEGRVEVLLANGDHDDESLKSKPIEKATMAFSRIKEDRPCRYPGDEIDQIHPGCGKRFVKAKTIRRGLVAWVDKEGSILTGDRIAVHRPPRRLYPHA</sequence>
<dbReference type="InterPro" id="IPR011037">
    <property type="entry name" value="Pyrv_Knase-like_insert_dom_sf"/>
</dbReference>
<keyword evidence="3" id="KW-1185">Reference proteome</keyword>
<dbReference type="OrthoDB" id="9808413at2"/>
<name>A0A1X7A3Y9_9RHOB</name>
<dbReference type="EMBL" id="FWFX01000016">
    <property type="protein sequence ID" value="SLN69855.1"/>
    <property type="molecule type" value="Genomic_DNA"/>
</dbReference>
<dbReference type="GO" id="GO:0030170">
    <property type="term" value="F:pyridoxal phosphate binding"/>
    <property type="evidence" value="ECO:0007669"/>
    <property type="project" value="InterPro"/>
</dbReference>
<dbReference type="SUPFAM" id="SSF50800">
    <property type="entry name" value="PK beta-barrel domain-like"/>
    <property type="match status" value="1"/>
</dbReference>
<dbReference type="GO" id="GO:0003824">
    <property type="term" value="F:catalytic activity"/>
    <property type="evidence" value="ECO:0007669"/>
    <property type="project" value="InterPro"/>
</dbReference>
<dbReference type="Gene3D" id="2.40.33.20">
    <property type="entry name" value="PK beta-barrel domain-like"/>
    <property type="match status" value="1"/>
</dbReference>
<dbReference type="GO" id="GO:0030151">
    <property type="term" value="F:molybdenum ion binding"/>
    <property type="evidence" value="ECO:0007669"/>
    <property type="project" value="InterPro"/>
</dbReference>
<dbReference type="RefSeq" id="WP_085807447.1">
    <property type="nucleotide sequence ID" value="NZ_FWFX01000016.1"/>
</dbReference>
<protein>
    <recommendedName>
        <fullName evidence="1">MOSC domain-containing protein</fullName>
    </recommendedName>
</protein>
<evidence type="ECO:0000313" key="3">
    <source>
        <dbReference type="Proteomes" id="UP000193061"/>
    </source>
</evidence>
<evidence type="ECO:0000313" key="2">
    <source>
        <dbReference type="EMBL" id="SLN69855.1"/>
    </source>
</evidence>
<proteinExistence type="predicted"/>
<organism evidence="2 3">
    <name type="scientific">Roseovarius albus</name>
    <dbReference type="NCBI Taxonomy" id="1247867"/>
    <lineage>
        <taxon>Bacteria</taxon>
        <taxon>Pseudomonadati</taxon>
        <taxon>Pseudomonadota</taxon>
        <taxon>Alphaproteobacteria</taxon>
        <taxon>Rhodobacterales</taxon>
        <taxon>Roseobacteraceae</taxon>
        <taxon>Roseovarius</taxon>
    </lineage>
</organism>
<dbReference type="Proteomes" id="UP000193061">
    <property type="component" value="Unassembled WGS sequence"/>
</dbReference>
<dbReference type="AlphaFoldDB" id="A0A1X7A3Y9"/>
<accession>A0A1X7A3Y9</accession>